<name>A0ABS3TA92_9BACT</name>
<organism evidence="2 3">
    <name type="scientific">Hymenobacter defluvii</name>
    <dbReference type="NCBI Taxonomy" id="2054411"/>
    <lineage>
        <taxon>Bacteria</taxon>
        <taxon>Pseudomonadati</taxon>
        <taxon>Bacteroidota</taxon>
        <taxon>Cytophagia</taxon>
        <taxon>Cytophagales</taxon>
        <taxon>Hymenobacteraceae</taxon>
        <taxon>Hymenobacter</taxon>
    </lineage>
</organism>
<dbReference type="SUPFAM" id="SSF82171">
    <property type="entry name" value="DPP6 N-terminal domain-like"/>
    <property type="match status" value="1"/>
</dbReference>
<keyword evidence="1" id="KW-0732">Signal</keyword>
<evidence type="ECO:0000256" key="1">
    <source>
        <dbReference type="SAM" id="SignalP"/>
    </source>
</evidence>
<protein>
    <recommendedName>
        <fullName evidence="4">LVIVD repeat-containing protein</fullName>
    </recommendedName>
</protein>
<dbReference type="InterPro" id="IPR013211">
    <property type="entry name" value="LVIVD"/>
</dbReference>
<dbReference type="RefSeq" id="WP_208307110.1">
    <property type="nucleotide sequence ID" value="NZ_JAGETX010000003.1"/>
</dbReference>
<feature type="signal peptide" evidence="1">
    <location>
        <begin position="1"/>
        <end position="25"/>
    </location>
</feature>
<dbReference type="PROSITE" id="PS51257">
    <property type="entry name" value="PROKAR_LIPOPROTEIN"/>
    <property type="match status" value="1"/>
</dbReference>
<evidence type="ECO:0000313" key="3">
    <source>
        <dbReference type="Proteomes" id="UP000670527"/>
    </source>
</evidence>
<dbReference type="Proteomes" id="UP000670527">
    <property type="component" value="Unassembled WGS sequence"/>
</dbReference>
<dbReference type="Pfam" id="PF08309">
    <property type="entry name" value="LVIVD"/>
    <property type="match status" value="3"/>
</dbReference>
<proteinExistence type="predicted"/>
<sequence>MIRTYTRWLGCLLLSGLLACSSADKEEPEPIVDTFWSNSAYGYCPQLMTRTALEESVTVLPARAMHQTGKIYLWGKYIFINELYEGLHIIDNQDPSKPKPIGFLRVPGNVDLAIQNNYLYVDNGPDLVTLDVSNIQAPRITSRVRDAFRELLPPMGYVAYNCASTRPENMVVVGWQHVDIPVPGGSTPFPGLWDRGVFFSNSAGTASAAPGNLTGKSGSLARFTILNQMLYTVDNQSLRLFDLRTPSSPVAGAKIELAFGVETIFPYDHYLFLGTQRGMYIFDAATPQAPRQVSYYQHVVSCDPVVVEGKYAYVTLRSGRFCGGGPNQLQVIDLTALDKPRLAQTYPMTGPQGLGVDNGQLFVCDSDGLKTFSTQQTPQLTLQEHFQVKVTDVIPHAGILLAIGADGLYQYRYTGTKLEQLSLLPITTPLP</sequence>
<keyword evidence="3" id="KW-1185">Reference proteome</keyword>
<accession>A0ABS3TA92</accession>
<evidence type="ECO:0008006" key="4">
    <source>
        <dbReference type="Google" id="ProtNLM"/>
    </source>
</evidence>
<gene>
    <name evidence="2" type="ORF">J4D97_07940</name>
</gene>
<feature type="chain" id="PRO_5046071217" description="LVIVD repeat-containing protein" evidence="1">
    <location>
        <begin position="26"/>
        <end position="431"/>
    </location>
</feature>
<dbReference type="EMBL" id="JAGETX010000003">
    <property type="protein sequence ID" value="MBO3270575.1"/>
    <property type="molecule type" value="Genomic_DNA"/>
</dbReference>
<comment type="caution">
    <text evidence="2">The sequence shown here is derived from an EMBL/GenBank/DDBJ whole genome shotgun (WGS) entry which is preliminary data.</text>
</comment>
<evidence type="ECO:0000313" key="2">
    <source>
        <dbReference type="EMBL" id="MBO3270575.1"/>
    </source>
</evidence>
<reference evidence="2 3" key="1">
    <citation type="submission" date="2021-03" db="EMBL/GenBank/DDBJ databases">
        <authorList>
            <person name="Kim M.K."/>
        </authorList>
    </citation>
    <scope>NUCLEOTIDE SEQUENCE [LARGE SCALE GENOMIC DNA]</scope>
    <source>
        <strain evidence="2 3">BT507</strain>
    </source>
</reference>